<name>A0A0B0PBM8_GOSAR</name>
<keyword evidence="2" id="KW-1185">Reference proteome</keyword>
<evidence type="ECO:0000313" key="1">
    <source>
        <dbReference type="EMBL" id="KHG20716.1"/>
    </source>
</evidence>
<reference evidence="2" key="1">
    <citation type="submission" date="2014-09" db="EMBL/GenBank/DDBJ databases">
        <authorList>
            <person name="Mudge J."/>
            <person name="Ramaraj T."/>
            <person name="Lindquist I.E."/>
            <person name="Bharti A.K."/>
            <person name="Sundararajan A."/>
            <person name="Cameron C.T."/>
            <person name="Woodward J.E."/>
            <person name="May G.D."/>
            <person name="Brubaker C."/>
            <person name="Broadhvest J."/>
            <person name="Wilkins T.A."/>
        </authorList>
    </citation>
    <scope>NUCLEOTIDE SEQUENCE</scope>
    <source>
        <strain evidence="2">cv. AKA8401</strain>
    </source>
</reference>
<evidence type="ECO:0000313" key="2">
    <source>
        <dbReference type="Proteomes" id="UP000032142"/>
    </source>
</evidence>
<organism evidence="1 2">
    <name type="scientific">Gossypium arboreum</name>
    <name type="common">Tree cotton</name>
    <name type="synonym">Gossypium nanking</name>
    <dbReference type="NCBI Taxonomy" id="29729"/>
    <lineage>
        <taxon>Eukaryota</taxon>
        <taxon>Viridiplantae</taxon>
        <taxon>Streptophyta</taxon>
        <taxon>Embryophyta</taxon>
        <taxon>Tracheophyta</taxon>
        <taxon>Spermatophyta</taxon>
        <taxon>Magnoliopsida</taxon>
        <taxon>eudicotyledons</taxon>
        <taxon>Gunneridae</taxon>
        <taxon>Pentapetalae</taxon>
        <taxon>rosids</taxon>
        <taxon>malvids</taxon>
        <taxon>Malvales</taxon>
        <taxon>Malvaceae</taxon>
        <taxon>Malvoideae</taxon>
        <taxon>Gossypium</taxon>
    </lineage>
</organism>
<dbReference type="Proteomes" id="UP000032142">
    <property type="component" value="Unassembled WGS sequence"/>
</dbReference>
<dbReference type="EMBL" id="KN416472">
    <property type="protein sequence ID" value="KHG20716.1"/>
    <property type="molecule type" value="Genomic_DNA"/>
</dbReference>
<gene>
    <name evidence="1" type="ORF">F383_27969</name>
</gene>
<dbReference type="AlphaFoldDB" id="A0A0B0PBM8"/>
<protein>
    <submittedName>
        <fullName evidence="1">Cbb3-type cytochrome c oxidase subunit CcoP</fullName>
    </submittedName>
</protein>
<sequence>MTIEAAEIMEKLKDKRAEYQAITSSDGSVNLDDIGNRIITEVLGSESSQQDMPSGNQAQAEVQRLRNQMAQMQASTIEQIAQVKAEATSREVEA</sequence>
<accession>A0A0B0PBM8</accession>
<proteinExistence type="predicted"/>